<dbReference type="Proteomes" id="UP000650616">
    <property type="component" value="Unassembled WGS sequence"/>
</dbReference>
<feature type="transmembrane region" description="Helical" evidence="2">
    <location>
        <begin position="7"/>
        <end position="25"/>
    </location>
</feature>
<dbReference type="RefSeq" id="WP_170016205.1">
    <property type="nucleotide sequence ID" value="NZ_CP012545.1"/>
</dbReference>
<dbReference type="SUPFAM" id="SSF52172">
    <property type="entry name" value="CheY-like"/>
    <property type="match status" value="1"/>
</dbReference>
<proteinExistence type="predicted"/>
<evidence type="ECO:0000256" key="1">
    <source>
        <dbReference type="PROSITE-ProRule" id="PRU00169"/>
    </source>
</evidence>
<accession>A0AAW3ZU61</accession>
<evidence type="ECO:0000259" key="3">
    <source>
        <dbReference type="PROSITE" id="PS50110"/>
    </source>
</evidence>
<comment type="caution">
    <text evidence="1">Lacks conserved residue(s) required for the propagation of feature annotation.</text>
</comment>
<dbReference type="AlphaFoldDB" id="A0AAW3ZU61"/>
<dbReference type="GO" id="GO:0000160">
    <property type="term" value="P:phosphorelay signal transduction system"/>
    <property type="evidence" value="ECO:0007669"/>
    <property type="project" value="InterPro"/>
</dbReference>
<dbReference type="PANTHER" id="PTHR45530:SF3">
    <property type="entry name" value="TWO-COMPONENT SYSTEM NARL FAMILY SENSOR HISTIDINE KINASE BARA"/>
    <property type="match status" value="1"/>
</dbReference>
<dbReference type="Gene3D" id="3.30.565.10">
    <property type="entry name" value="Histidine kinase-like ATPase, C-terminal domain"/>
    <property type="match status" value="1"/>
</dbReference>
<dbReference type="EMBL" id="LIWG01000005">
    <property type="protein sequence ID" value="MBE3608097.1"/>
    <property type="molecule type" value="Genomic_DNA"/>
</dbReference>
<dbReference type="GO" id="GO:0005524">
    <property type="term" value="F:ATP binding"/>
    <property type="evidence" value="ECO:0007669"/>
    <property type="project" value="UniProtKB-KW"/>
</dbReference>
<organism evidence="4 5">
    <name type="scientific">Campylobacter californiensis</name>
    <dbReference type="NCBI Taxonomy" id="1032243"/>
    <lineage>
        <taxon>Bacteria</taxon>
        <taxon>Pseudomonadati</taxon>
        <taxon>Campylobacterota</taxon>
        <taxon>Epsilonproteobacteria</taxon>
        <taxon>Campylobacterales</taxon>
        <taxon>Campylobacteraceae</taxon>
        <taxon>Campylobacter</taxon>
    </lineage>
</organism>
<feature type="transmembrane region" description="Helical" evidence="2">
    <location>
        <begin position="294"/>
        <end position="313"/>
    </location>
</feature>
<keyword evidence="5" id="KW-1185">Reference proteome</keyword>
<dbReference type="InterPro" id="IPR001789">
    <property type="entry name" value="Sig_transdc_resp-reg_receiver"/>
</dbReference>
<evidence type="ECO:0000313" key="4">
    <source>
        <dbReference type="EMBL" id="MBE3608097.1"/>
    </source>
</evidence>
<reference evidence="4 5" key="1">
    <citation type="submission" date="2015-08" db="EMBL/GenBank/DDBJ databases">
        <title>Comparative genomics of the Campylobacter concisus group.</title>
        <authorList>
            <person name="Yee E."/>
            <person name="Chapman M.H."/>
            <person name="Huynh S."/>
            <person name="Bono J.L."/>
            <person name="On S.L."/>
            <person name="St Leger J."/>
            <person name="Foster G."/>
            <person name="Parker C.T."/>
            <person name="Miller W.G."/>
        </authorList>
    </citation>
    <scope>NUCLEOTIDE SEQUENCE [LARGE SCALE GENOMIC DNA]</scope>
    <source>
        <strain evidence="4 5">RM9337</strain>
    </source>
</reference>
<feature type="domain" description="Response regulatory" evidence="3">
    <location>
        <begin position="703"/>
        <end position="820"/>
    </location>
</feature>
<gene>
    <name evidence="4" type="ORF">CCAL9337_05055</name>
</gene>
<dbReference type="InterPro" id="IPR011006">
    <property type="entry name" value="CheY-like_superfamily"/>
</dbReference>
<comment type="caution">
    <text evidence="4">The sequence shown here is derived from an EMBL/GenBank/DDBJ whole genome shotgun (WGS) entry which is preliminary data.</text>
</comment>
<keyword evidence="4" id="KW-0067">ATP-binding</keyword>
<keyword evidence="2" id="KW-0812">Transmembrane</keyword>
<keyword evidence="2" id="KW-1133">Transmembrane helix</keyword>
<evidence type="ECO:0000256" key="2">
    <source>
        <dbReference type="SAM" id="Phobius"/>
    </source>
</evidence>
<dbReference type="InterPro" id="IPR036890">
    <property type="entry name" value="HATPase_C_sf"/>
</dbReference>
<name>A0AAW3ZU61_9BACT</name>
<dbReference type="PANTHER" id="PTHR45530">
    <property type="entry name" value="SENSORY TRANSDUCTION HISTIDINE KINASE"/>
    <property type="match status" value="1"/>
</dbReference>
<dbReference type="Gene3D" id="3.40.50.2300">
    <property type="match status" value="1"/>
</dbReference>
<evidence type="ECO:0000313" key="5">
    <source>
        <dbReference type="Proteomes" id="UP000650616"/>
    </source>
</evidence>
<keyword evidence="4" id="KW-0547">Nucleotide-binding</keyword>
<dbReference type="PROSITE" id="PS50110">
    <property type="entry name" value="RESPONSE_REGULATORY"/>
    <property type="match status" value="1"/>
</dbReference>
<sequence>MKFFKDYTLLISIIVAIMFSAYTSYEYMQKATISNELISNIKKQTLLKQMTQTLIQERRSALNFINNPTPKNEEDFNNLHAKSKKITDEISKLFEDMPEYKADLIQNIKFLRENIQDAKQKYSTAFLYFFQRINSSMIESYLTAQNSDINLDLKIYITILNKIYSNLGLINESRSYISEALSNHQIVTQENIMRWLNDEILEQSQINLLPQNEVKAQIEKLINSKQTIDMLSEFSDLYLNIVSSKAHEISSDDIKKIDQFEYYKFSILLEFSDLVENKLIRDASIFYSQAHSKFIAFLALTGFLVYSVIVLFARLRLLNELNEDLSYIKEYMIKKDITPEAVLKELVATHRNLSDKYNRNKMFNGIKNIYLNKLIKTHKNKHKQNAQSIAFLKRSFLSADKTKAINTLDENTTLTYANFENIKNILDIESSDFVLNNEEFDPQILFKNILESKMGDVRDKKINFITFIDPKLDKYLVGDDNKIKIITSNIISSAISQCNQYANITVEIKTLPQELGSEFVNLSVSVQNDANTLTQSQIHTLLNSDANLQNYQEDTEFWIAVANMYLELMNSKIFINAANATGGIGNEFRYTIKLRTTDKPDIPKYNKNLQVCFVNDINAKYNSFFTQILKDFGIDFQTVSNLSRINDPKKYNMILMREDKEIQTNIKNLAMVKDPLTPIGILSKLKHDYLAHYAQDFSLNRPQVLIYDNNSIVLNMCATAFEAYGVDIVLKNNYEAMLEMTKNIYFDIIFITAQLHGDITATMKEYDRFKALTLNAKTPVIGMLSNTSSASEKDIESLFDAHIKKPFNTETLKMLLYKFIPNFKNFVKKENDLAKNREILLCKKSPIENKIFVSALEEFNDKLTVASSFDEVVQHLRDKIYGLVLVDEEIEGFNIETLSNFMETAIEEHKIDAKLFVFSNKKIQEQKSKSYIKEFSPHIGKIQLANAIRQELGHGPRGAVDTHL</sequence>
<protein>
    <submittedName>
        <fullName evidence="4">ATP-binding protein</fullName>
    </submittedName>
</protein>
<keyword evidence="2" id="KW-0472">Membrane</keyword>